<accession>A0A6G1FSC8</accession>
<reference evidence="4" key="3">
    <citation type="submission" date="2025-04" db="UniProtKB">
        <authorList>
            <consortium name="RefSeq"/>
        </authorList>
    </citation>
    <scope>IDENTIFICATION</scope>
    <source>
        <strain evidence="4">CBS 781.70</strain>
    </source>
</reference>
<evidence type="ECO:0000256" key="1">
    <source>
        <dbReference type="SAM" id="MobiDB-lite"/>
    </source>
</evidence>
<feature type="region of interest" description="Disordered" evidence="1">
    <location>
        <begin position="271"/>
        <end position="348"/>
    </location>
</feature>
<dbReference type="RefSeq" id="XP_033530222.1">
    <property type="nucleotide sequence ID" value="XM_033680310.1"/>
</dbReference>
<dbReference type="AlphaFoldDB" id="A0A6G1FSC8"/>
<feature type="region of interest" description="Disordered" evidence="1">
    <location>
        <begin position="40"/>
        <end position="77"/>
    </location>
</feature>
<feature type="compositionally biased region" description="Basic and acidic residues" evidence="1">
    <location>
        <begin position="308"/>
        <end position="321"/>
    </location>
</feature>
<feature type="compositionally biased region" description="Low complexity" evidence="1">
    <location>
        <begin position="271"/>
        <end position="287"/>
    </location>
</feature>
<organism evidence="2">
    <name type="scientific">Eremomyces bilateralis CBS 781.70</name>
    <dbReference type="NCBI Taxonomy" id="1392243"/>
    <lineage>
        <taxon>Eukaryota</taxon>
        <taxon>Fungi</taxon>
        <taxon>Dikarya</taxon>
        <taxon>Ascomycota</taxon>
        <taxon>Pezizomycotina</taxon>
        <taxon>Dothideomycetes</taxon>
        <taxon>Dothideomycetes incertae sedis</taxon>
        <taxon>Eremomycetales</taxon>
        <taxon>Eremomycetaceae</taxon>
        <taxon>Eremomyces</taxon>
    </lineage>
</organism>
<proteinExistence type="predicted"/>
<reference evidence="4" key="2">
    <citation type="submission" date="2020-04" db="EMBL/GenBank/DDBJ databases">
        <authorList>
            <consortium name="NCBI Genome Project"/>
        </authorList>
    </citation>
    <scope>NUCLEOTIDE SEQUENCE</scope>
    <source>
        <strain evidence="4">CBS 781.70</strain>
    </source>
</reference>
<reference evidence="2 4" key="1">
    <citation type="submission" date="2020-01" db="EMBL/GenBank/DDBJ databases">
        <authorList>
            <consortium name="DOE Joint Genome Institute"/>
            <person name="Haridas S."/>
            <person name="Albert R."/>
            <person name="Binder M."/>
            <person name="Bloem J."/>
            <person name="Labutti K."/>
            <person name="Salamov A."/>
            <person name="Andreopoulos B."/>
            <person name="Baker S.E."/>
            <person name="Barry K."/>
            <person name="Bills G."/>
            <person name="Bluhm B.H."/>
            <person name="Cannon C."/>
            <person name="Castanera R."/>
            <person name="Culley D.E."/>
            <person name="Daum C."/>
            <person name="Ezra D."/>
            <person name="Gonzalez J.B."/>
            <person name="Henrissat B."/>
            <person name="Kuo A."/>
            <person name="Liang C."/>
            <person name="Lipzen A."/>
            <person name="Lutzoni F."/>
            <person name="Magnuson J."/>
            <person name="Mondo S."/>
            <person name="Nolan M."/>
            <person name="Ohm R."/>
            <person name="Pangilinan J."/>
            <person name="Park H.-J."/>
            <person name="Ramirez L."/>
            <person name="Alfaro M."/>
            <person name="Sun H."/>
            <person name="Tritt A."/>
            <person name="Yoshinaga Y."/>
            <person name="Zwiers L.-H."/>
            <person name="Turgeon B.G."/>
            <person name="Goodwin S.B."/>
            <person name="Spatafora J.W."/>
            <person name="Crous P.W."/>
            <person name="Grigoriev I.V."/>
        </authorList>
    </citation>
    <scope>NUCLEOTIDE SEQUENCE</scope>
    <source>
        <strain evidence="2 4">CBS 781.70</strain>
    </source>
</reference>
<feature type="compositionally biased region" description="Polar residues" evidence="1">
    <location>
        <begin position="57"/>
        <end position="68"/>
    </location>
</feature>
<dbReference type="GeneID" id="54420880"/>
<name>A0A6G1FSC8_9PEZI</name>
<dbReference type="OrthoDB" id="8033832at2759"/>
<dbReference type="EMBL" id="ML975181">
    <property type="protein sequence ID" value="KAF1808591.1"/>
    <property type="molecule type" value="Genomic_DNA"/>
</dbReference>
<dbReference type="InterPro" id="IPR012677">
    <property type="entry name" value="Nucleotide-bd_a/b_plait_sf"/>
</dbReference>
<dbReference type="Gene3D" id="3.30.70.330">
    <property type="match status" value="1"/>
</dbReference>
<feature type="region of interest" description="Disordered" evidence="1">
    <location>
        <begin position="1"/>
        <end position="23"/>
    </location>
</feature>
<evidence type="ECO:0000313" key="4">
    <source>
        <dbReference type="RefSeq" id="XP_033530222.1"/>
    </source>
</evidence>
<feature type="compositionally biased region" description="Basic and acidic residues" evidence="1">
    <location>
        <begin position="14"/>
        <end position="23"/>
    </location>
</feature>
<dbReference type="Proteomes" id="UP000504638">
    <property type="component" value="Unplaced"/>
</dbReference>
<keyword evidence="3" id="KW-1185">Reference proteome</keyword>
<evidence type="ECO:0000313" key="3">
    <source>
        <dbReference type="Proteomes" id="UP000504638"/>
    </source>
</evidence>
<evidence type="ECO:0000313" key="2">
    <source>
        <dbReference type="EMBL" id="KAF1808591.1"/>
    </source>
</evidence>
<feature type="compositionally biased region" description="Basic and acidic residues" evidence="1">
    <location>
        <begin position="40"/>
        <end position="49"/>
    </location>
</feature>
<protein>
    <submittedName>
        <fullName evidence="2 4">Uncharacterized protein</fullName>
    </submittedName>
</protein>
<gene>
    <name evidence="2 4" type="ORF">P152DRAFT_462314</name>
</gene>
<sequence length="428" mass="47882">MATHFRGMQVHAVPESERATDANGRKLPWAYEYADADGVHPRIPEERGPFGKPVQSKARSTTRRTTPAKSKEDKFKEENKKFEDDLFNSLKDKERKKAQTMAARDRRAAPPITNVAAPGVVESATAQNQHERTQPTNGEPTEVVLYGFPPQFQYAAIEFYERVSSGMIYEDYDRHPPNSKYSLSLTVGRAQMLPKLTNDALRKRNQYRGGDTWIKITFNSRNAAERACHYSPHTIHGYRIHAELYRGHPPTVPDLPIAATPQTTHLITQISPSNTISSSTAASGTATGVDLNPHPSPMDDVFMTDAPFELRERPTDPRPRPSTDPPAPPADSRRVKSKPAPKTRIEGAKRAVLRPASEALLPARSRWYRLAQRLPIMSSLVGKDLIGGEVPRLEDGGFDWGNASLYWKFWASVDWWVGTDFCGIKGDD</sequence>